<evidence type="ECO:0000313" key="3">
    <source>
        <dbReference type="Proteomes" id="UP000613512"/>
    </source>
</evidence>
<comment type="caution">
    <text evidence="2">The sequence shown here is derived from an EMBL/GenBank/DDBJ whole genome shotgun (WGS) entry which is preliminary data.</text>
</comment>
<sequence length="213" mass="25410">MGDEKVNIKVNFKVLDQSRIKHSVLITNVTKKNLKLNGKRYELSLKFGNNRQKLEINLSFLKDVIDNREDLRRDMVSIKFKDEHFKTEIERIYSINMIKELNNMYLLNYESTQFQIRSNVNNQVSKDYFESKILPQIKNKKKVLSRIPQQKIHKNKVKKQPIGKLSPEELRKIDFYYSDLYAYKYSPNSDGNRKKREKFGGNGSNMRRRGKRI</sequence>
<evidence type="ECO:0000256" key="1">
    <source>
        <dbReference type="SAM" id="MobiDB-lite"/>
    </source>
</evidence>
<proteinExistence type="predicted"/>
<dbReference type="EMBL" id="BMEY01000030">
    <property type="protein sequence ID" value="GGA91720.1"/>
    <property type="molecule type" value="Genomic_DNA"/>
</dbReference>
<dbReference type="AlphaFoldDB" id="A0A916SAF8"/>
<organism evidence="2 3">
    <name type="scientific">Ornithinibacillus halotolerans</name>
    <dbReference type="NCBI Taxonomy" id="1274357"/>
    <lineage>
        <taxon>Bacteria</taxon>
        <taxon>Bacillati</taxon>
        <taxon>Bacillota</taxon>
        <taxon>Bacilli</taxon>
        <taxon>Bacillales</taxon>
        <taxon>Bacillaceae</taxon>
        <taxon>Ornithinibacillus</taxon>
    </lineage>
</organism>
<name>A0A916SAF8_9BACI</name>
<dbReference type="RefSeq" id="WP_188386235.1">
    <property type="nucleotide sequence ID" value="NZ_BMEY01000030.1"/>
</dbReference>
<dbReference type="Proteomes" id="UP000613512">
    <property type="component" value="Unassembled WGS sequence"/>
</dbReference>
<protein>
    <submittedName>
        <fullName evidence="2">Uncharacterized protein</fullName>
    </submittedName>
</protein>
<accession>A0A916SAF8</accession>
<gene>
    <name evidence="2" type="ORF">GCM10008025_37760</name>
</gene>
<reference evidence="2" key="2">
    <citation type="submission" date="2020-09" db="EMBL/GenBank/DDBJ databases">
        <authorList>
            <person name="Sun Q."/>
            <person name="Zhou Y."/>
        </authorList>
    </citation>
    <scope>NUCLEOTIDE SEQUENCE</scope>
    <source>
        <strain evidence="2">CGMCC 1.12408</strain>
    </source>
</reference>
<reference evidence="2" key="1">
    <citation type="journal article" date="2014" name="Int. J. Syst. Evol. Microbiol.">
        <title>Complete genome sequence of Corynebacterium casei LMG S-19264T (=DSM 44701T), isolated from a smear-ripened cheese.</title>
        <authorList>
            <consortium name="US DOE Joint Genome Institute (JGI-PGF)"/>
            <person name="Walter F."/>
            <person name="Albersmeier A."/>
            <person name="Kalinowski J."/>
            <person name="Ruckert C."/>
        </authorList>
    </citation>
    <scope>NUCLEOTIDE SEQUENCE</scope>
    <source>
        <strain evidence="2">CGMCC 1.12408</strain>
    </source>
</reference>
<evidence type="ECO:0000313" key="2">
    <source>
        <dbReference type="EMBL" id="GGA91720.1"/>
    </source>
</evidence>
<feature type="region of interest" description="Disordered" evidence="1">
    <location>
        <begin position="187"/>
        <end position="213"/>
    </location>
</feature>
<keyword evidence="3" id="KW-1185">Reference proteome</keyword>